<proteinExistence type="inferred from homology"/>
<comment type="subcellular location">
    <subcellularLocation>
        <location evidence="1">Periplasm</location>
    </subcellularLocation>
</comment>
<dbReference type="GO" id="GO:0043190">
    <property type="term" value="C:ATP-binding cassette (ABC) transporter complex"/>
    <property type="evidence" value="ECO:0007669"/>
    <property type="project" value="InterPro"/>
</dbReference>
<dbReference type="PIRSF" id="PIRSF002741">
    <property type="entry name" value="MppA"/>
    <property type="match status" value="1"/>
</dbReference>
<protein>
    <submittedName>
        <fullName evidence="6">Peptide ABC transporter substrate-binding protein</fullName>
    </submittedName>
</protein>
<dbReference type="CDD" id="cd08491">
    <property type="entry name" value="PBP2_NikA_DppA_OppA_like_12"/>
    <property type="match status" value="1"/>
</dbReference>
<dbReference type="Pfam" id="PF00496">
    <property type="entry name" value="SBP_bac_5"/>
    <property type="match status" value="1"/>
</dbReference>
<feature type="signal peptide" evidence="4">
    <location>
        <begin position="1"/>
        <end position="21"/>
    </location>
</feature>
<feature type="chain" id="PRO_5027886004" evidence="4">
    <location>
        <begin position="22"/>
        <end position="499"/>
    </location>
</feature>
<dbReference type="InterPro" id="IPR000914">
    <property type="entry name" value="SBP_5_dom"/>
</dbReference>
<evidence type="ECO:0000256" key="1">
    <source>
        <dbReference type="ARBA" id="ARBA00004418"/>
    </source>
</evidence>
<evidence type="ECO:0000256" key="4">
    <source>
        <dbReference type="SAM" id="SignalP"/>
    </source>
</evidence>
<evidence type="ECO:0000256" key="3">
    <source>
        <dbReference type="ARBA" id="ARBA00022729"/>
    </source>
</evidence>
<gene>
    <name evidence="6" type="ORF">ENP70_13380</name>
</gene>
<evidence type="ECO:0000313" key="6">
    <source>
        <dbReference type="EMBL" id="HEB44653.1"/>
    </source>
</evidence>
<sequence>MRKTALLCALAMGTSLSPAYAGSGPIKVVLAEEADLLEPCMATRSNIGRIIMENVSETLTELDVRGGTGVQPRLAEKWEQNADGSWRFHLRQGVTFSDGSAFDAKDVKHSFDRMMSDTITCESRRYFGGMTVTPTIVDDFTVDFKAEPVQPILPLLLSLVTIVPEETPLEFVREPVGTGPYKLTNWTPGQQIVLTGRDDYWGEKPEVTEATYLFRADPAVRAAMVQAGEADLSPSISQVEATNPATDFSYLDSETVYLRIDHNIEPLNDVRVRRALNLAVDREAFLGTLLPDSALLATAIVPPPTLGWNPDVKVPAYDPDAAKKLLEEAKADGVKVDTPITVVARSANFPNVTEIMEAIQQQLQEVGFNIELKFVEVAEHEQYYSKPFAEGRGPQIVAAMHDNSKGDPSFSMFFKYATEGTQSGFSDPKVDDLITRASAAVGDERAKLWSELIAYLHDEVVADVLLFHMVGFSRVSERLDFKPTMATNSMLQLSEIKIK</sequence>
<dbReference type="Gene3D" id="3.40.190.10">
    <property type="entry name" value="Periplasmic binding protein-like II"/>
    <property type="match status" value="1"/>
</dbReference>
<comment type="caution">
    <text evidence="6">The sequence shown here is derived from an EMBL/GenBank/DDBJ whole genome shotgun (WGS) entry which is preliminary data.</text>
</comment>
<dbReference type="PANTHER" id="PTHR30290:SF38">
    <property type="entry name" value="D,D-DIPEPTIDE-BINDING PERIPLASMIC PROTEIN DDPA-RELATED"/>
    <property type="match status" value="1"/>
</dbReference>
<evidence type="ECO:0000259" key="5">
    <source>
        <dbReference type="Pfam" id="PF00496"/>
    </source>
</evidence>
<dbReference type="InterPro" id="IPR039424">
    <property type="entry name" value="SBP_5"/>
</dbReference>
<accession>A0A7C1NZG1</accession>
<dbReference type="GO" id="GO:0030288">
    <property type="term" value="C:outer membrane-bounded periplasmic space"/>
    <property type="evidence" value="ECO:0007669"/>
    <property type="project" value="UniProtKB-ARBA"/>
</dbReference>
<name>A0A7C1NZG1_9HYPH</name>
<evidence type="ECO:0000256" key="2">
    <source>
        <dbReference type="ARBA" id="ARBA00005695"/>
    </source>
</evidence>
<dbReference type="InterPro" id="IPR030678">
    <property type="entry name" value="Peptide/Ni-bd"/>
</dbReference>
<dbReference type="SUPFAM" id="SSF53850">
    <property type="entry name" value="Periplasmic binding protein-like II"/>
    <property type="match status" value="1"/>
</dbReference>
<comment type="similarity">
    <text evidence="2">Belongs to the bacterial solute-binding protein 5 family.</text>
</comment>
<dbReference type="AlphaFoldDB" id="A0A7C1NZG1"/>
<dbReference type="GO" id="GO:1904680">
    <property type="term" value="F:peptide transmembrane transporter activity"/>
    <property type="evidence" value="ECO:0007669"/>
    <property type="project" value="TreeGrafter"/>
</dbReference>
<feature type="domain" description="Solute-binding protein family 5" evidence="5">
    <location>
        <begin position="70"/>
        <end position="416"/>
    </location>
</feature>
<dbReference type="EMBL" id="DSKI01000689">
    <property type="protein sequence ID" value="HEB44653.1"/>
    <property type="molecule type" value="Genomic_DNA"/>
</dbReference>
<dbReference type="PANTHER" id="PTHR30290">
    <property type="entry name" value="PERIPLASMIC BINDING COMPONENT OF ABC TRANSPORTER"/>
    <property type="match status" value="1"/>
</dbReference>
<keyword evidence="3 4" id="KW-0732">Signal</keyword>
<organism evidence="6">
    <name type="scientific">Agrobacterium albertimagni</name>
    <dbReference type="NCBI Taxonomy" id="147266"/>
    <lineage>
        <taxon>Bacteria</taxon>
        <taxon>Pseudomonadati</taxon>
        <taxon>Pseudomonadota</taxon>
        <taxon>Alphaproteobacteria</taxon>
        <taxon>Hyphomicrobiales</taxon>
        <taxon>Rhizobiaceae</taxon>
        <taxon>Rhizobium/Agrobacterium group</taxon>
        <taxon>Agrobacterium</taxon>
    </lineage>
</organism>
<dbReference type="Gene3D" id="3.10.105.10">
    <property type="entry name" value="Dipeptide-binding Protein, Domain 3"/>
    <property type="match status" value="1"/>
</dbReference>
<reference evidence="6" key="1">
    <citation type="journal article" date="2020" name="mSystems">
        <title>Genome- and Community-Level Interaction Insights into Carbon Utilization and Element Cycling Functions of Hydrothermarchaeota in Hydrothermal Sediment.</title>
        <authorList>
            <person name="Zhou Z."/>
            <person name="Liu Y."/>
            <person name="Xu W."/>
            <person name="Pan J."/>
            <person name="Luo Z.H."/>
            <person name="Li M."/>
        </authorList>
    </citation>
    <scope>NUCLEOTIDE SEQUENCE [LARGE SCALE GENOMIC DNA]</scope>
    <source>
        <strain evidence="6">SpSt-243</strain>
    </source>
</reference>
<dbReference type="GO" id="GO:0015833">
    <property type="term" value="P:peptide transport"/>
    <property type="evidence" value="ECO:0007669"/>
    <property type="project" value="TreeGrafter"/>
</dbReference>